<feature type="region of interest" description="Disordered" evidence="1">
    <location>
        <begin position="108"/>
        <end position="137"/>
    </location>
</feature>
<evidence type="ECO:0000313" key="3">
    <source>
        <dbReference type="EMBL" id="ROT62637.1"/>
    </source>
</evidence>
<evidence type="ECO:0000256" key="2">
    <source>
        <dbReference type="SAM" id="Phobius"/>
    </source>
</evidence>
<protein>
    <submittedName>
        <fullName evidence="3">Uncharacterized protein</fullName>
    </submittedName>
</protein>
<reference evidence="3 4" key="1">
    <citation type="submission" date="2018-04" db="EMBL/GenBank/DDBJ databases">
        <authorList>
            <person name="Zhang X."/>
            <person name="Yuan J."/>
            <person name="Li F."/>
            <person name="Xiang J."/>
        </authorList>
    </citation>
    <scope>NUCLEOTIDE SEQUENCE [LARGE SCALE GENOMIC DNA]</scope>
    <source>
        <tissue evidence="3">Muscle</tissue>
    </source>
</reference>
<feature type="compositionally biased region" description="Basic and acidic residues" evidence="1">
    <location>
        <begin position="419"/>
        <end position="430"/>
    </location>
</feature>
<keyword evidence="2" id="KW-0812">Transmembrane</keyword>
<keyword evidence="2" id="KW-0472">Membrane</keyword>
<feature type="compositionally biased region" description="Basic residues" evidence="1">
    <location>
        <begin position="431"/>
        <end position="447"/>
    </location>
</feature>
<evidence type="ECO:0000256" key="1">
    <source>
        <dbReference type="SAM" id="MobiDB-lite"/>
    </source>
</evidence>
<dbReference type="AlphaFoldDB" id="A0A423SEJ5"/>
<dbReference type="Proteomes" id="UP000283509">
    <property type="component" value="Unassembled WGS sequence"/>
</dbReference>
<evidence type="ECO:0000313" key="4">
    <source>
        <dbReference type="Proteomes" id="UP000283509"/>
    </source>
</evidence>
<keyword evidence="4" id="KW-1185">Reference proteome</keyword>
<organism evidence="3 4">
    <name type="scientific">Penaeus vannamei</name>
    <name type="common">Whiteleg shrimp</name>
    <name type="synonym">Litopenaeus vannamei</name>
    <dbReference type="NCBI Taxonomy" id="6689"/>
    <lineage>
        <taxon>Eukaryota</taxon>
        <taxon>Metazoa</taxon>
        <taxon>Ecdysozoa</taxon>
        <taxon>Arthropoda</taxon>
        <taxon>Crustacea</taxon>
        <taxon>Multicrustacea</taxon>
        <taxon>Malacostraca</taxon>
        <taxon>Eumalacostraca</taxon>
        <taxon>Eucarida</taxon>
        <taxon>Decapoda</taxon>
        <taxon>Dendrobranchiata</taxon>
        <taxon>Penaeoidea</taxon>
        <taxon>Penaeidae</taxon>
        <taxon>Penaeus</taxon>
    </lineage>
</organism>
<name>A0A423SEJ5_PENVA</name>
<dbReference type="PRINTS" id="PR01217">
    <property type="entry name" value="PRICHEXTENSN"/>
</dbReference>
<proteinExistence type="predicted"/>
<feature type="transmembrane region" description="Helical" evidence="2">
    <location>
        <begin position="396"/>
        <end position="414"/>
    </location>
</feature>
<dbReference type="EMBL" id="QCYY01003573">
    <property type="protein sequence ID" value="ROT62637.1"/>
    <property type="molecule type" value="Genomic_DNA"/>
</dbReference>
<keyword evidence="2" id="KW-1133">Transmembrane helix</keyword>
<comment type="caution">
    <text evidence="3">The sequence shown here is derived from an EMBL/GenBank/DDBJ whole genome shotgun (WGS) entry which is preliminary data.</text>
</comment>
<sequence length="447" mass="49091">MILCDVGRSPRHKFRFHETKCTEQPADFTTAWPVSAPSSLFGEFSCVYEYIGGNRLRRTAGARAVLEQPAKGTRRVGELHDFADPSKLLHAQQLPRFICGSKTTASRTEEVGARSLPRASRKRGDFPPRPSPSHPSPPHCFPSLSVLPFFSLSLFLPFFLPSAPPPISSLLPLPLILFPPCLSPFSPLSVSLFFHDVLPLSPHFPHSPLPYSSLPTFISSPPLPLPSLSSSHPLSLPPSSPPLTLTYPSLSPCSFPPSSLYTLLPLSSLPSSPLSPSSLLPLPLPSPLSFSPSLPPPLPSPLSFSPLLTPLFPLPFPSPPLPSPPSLPPSPPLPLSNPFPLPSPPSSKNLQIIRKRFLAYCPLSHCDRRRSRDLPMVSIIRNALSARHSCTVCNGLAPPCILPLIFLFFLSSFFDKDRRGMEERGKEERGKKNKGRRWMKGRGRKRE</sequence>
<gene>
    <name evidence="3" type="ORF">C7M84_019501</name>
</gene>
<accession>A0A423SEJ5</accession>
<feature type="compositionally biased region" description="Pro residues" evidence="1">
    <location>
        <begin position="127"/>
        <end position="137"/>
    </location>
</feature>
<feature type="region of interest" description="Disordered" evidence="1">
    <location>
        <begin position="419"/>
        <end position="447"/>
    </location>
</feature>
<reference evidence="3 4" key="2">
    <citation type="submission" date="2019-01" db="EMBL/GenBank/DDBJ databases">
        <title>The decoding of complex shrimp genome reveals the adaptation for benthos swimmer, frequently molting mechanism and breeding impact on genome.</title>
        <authorList>
            <person name="Sun Y."/>
            <person name="Gao Y."/>
            <person name="Yu Y."/>
        </authorList>
    </citation>
    <scope>NUCLEOTIDE SEQUENCE [LARGE SCALE GENOMIC DNA]</scope>
    <source>
        <tissue evidence="3">Muscle</tissue>
    </source>
</reference>